<feature type="region of interest" description="Disordered" evidence="1">
    <location>
        <begin position="276"/>
        <end position="309"/>
    </location>
</feature>
<evidence type="ECO:0000313" key="3">
    <source>
        <dbReference type="Proteomes" id="UP000274429"/>
    </source>
</evidence>
<keyword evidence="3" id="KW-1185">Reference proteome</keyword>
<feature type="compositionally biased region" description="Low complexity" evidence="1">
    <location>
        <begin position="50"/>
        <end position="67"/>
    </location>
</feature>
<dbReference type="EMBL" id="UYWX01021085">
    <property type="protein sequence ID" value="VDM34766.1"/>
    <property type="molecule type" value="Genomic_DNA"/>
</dbReference>
<proteinExistence type="predicted"/>
<evidence type="ECO:0000313" key="2">
    <source>
        <dbReference type="EMBL" id="VDM34766.1"/>
    </source>
</evidence>
<feature type="compositionally biased region" description="Acidic residues" evidence="1">
    <location>
        <begin position="108"/>
        <end position="122"/>
    </location>
</feature>
<reference evidence="2 3" key="2">
    <citation type="submission" date="2018-11" db="EMBL/GenBank/DDBJ databases">
        <authorList>
            <consortium name="Pathogen Informatics"/>
        </authorList>
    </citation>
    <scope>NUCLEOTIDE SEQUENCE [LARGE SCALE GENOMIC DNA]</scope>
</reference>
<dbReference type="Proteomes" id="UP000274429">
    <property type="component" value="Unassembled WGS sequence"/>
</dbReference>
<name>A0A0R3X8H0_HYDTA</name>
<organism evidence="4">
    <name type="scientific">Hydatigena taeniaeformis</name>
    <name type="common">Feline tapeworm</name>
    <name type="synonym">Taenia taeniaeformis</name>
    <dbReference type="NCBI Taxonomy" id="6205"/>
    <lineage>
        <taxon>Eukaryota</taxon>
        <taxon>Metazoa</taxon>
        <taxon>Spiralia</taxon>
        <taxon>Lophotrochozoa</taxon>
        <taxon>Platyhelminthes</taxon>
        <taxon>Cestoda</taxon>
        <taxon>Eucestoda</taxon>
        <taxon>Cyclophyllidea</taxon>
        <taxon>Taeniidae</taxon>
        <taxon>Hydatigera</taxon>
    </lineage>
</organism>
<feature type="compositionally biased region" description="Acidic residues" evidence="1">
    <location>
        <begin position="85"/>
        <end position="96"/>
    </location>
</feature>
<feature type="compositionally biased region" description="Polar residues" evidence="1">
    <location>
        <begin position="1"/>
        <end position="19"/>
    </location>
</feature>
<reference evidence="4" key="1">
    <citation type="submission" date="2017-02" db="UniProtKB">
        <authorList>
            <consortium name="WormBaseParasite"/>
        </authorList>
    </citation>
    <scope>IDENTIFICATION</scope>
</reference>
<dbReference type="OrthoDB" id="10484910at2759"/>
<gene>
    <name evidence="2" type="ORF">TTAC_LOCUS9830</name>
</gene>
<sequence>KGSKIRTISSDTPKNQQNHEVPPSSPCRTQYIASADNFPFLHGTGDNNSRVRTASSASSVTSKSDSSNGEEEGDHAEVLLIEGDSIAECDEIEEDNASEHQDQPTFSDNDESGQNEIEDGKEEDTNGRCLETKQLTLPYASVSRSSRKTVYNEDGTGPASSSSSSSSSAATMASLGALGLGKRLSETAGGEVVDKNVQITSRRETNDCPSTWSASSTDVEDYLRRFRQELVDKYKPSTIVTPSQKKLMISEEEAETLTSLQTHACVVRTIPVASMDDRGTEADAESADYDEPTGVGGPLDEDSASESATISMQAPKSFLPNCSQDAAWRDANAPVPHCHLQALKLAREAAESVRLQNPARLTSASRPLGQEFVEDPIRQRIHANLSSLVRKTNLTTGDRLQRSEATAAAILKSTPQDDSTVASTSSSSATSVQLSSRSLARAARARSGSVAKGVKLRTKPNSSIAERVDIGMCPIFFDTNLIAVKEFECLVRPSIVSSVLPLPPPTHRTNAMLSPSKIPLGSVVPTACSYKLLLRIEREATEDWRHDVVMRFQCGYLPFQHPPVVRTVLPTPNHHLSFFNFPERLYLHPSYPSLPPQDIGWTEFLILRLAITCNVE</sequence>
<feature type="region of interest" description="Disordered" evidence="1">
    <location>
        <begin position="1"/>
        <end position="171"/>
    </location>
</feature>
<dbReference type="AlphaFoldDB" id="A0A0R3X8H0"/>
<protein>
    <submittedName>
        <fullName evidence="4">Actin-binding protein anillin</fullName>
    </submittedName>
</protein>
<feature type="compositionally biased region" description="Low complexity" evidence="1">
    <location>
        <begin position="155"/>
        <end position="171"/>
    </location>
</feature>
<feature type="compositionally biased region" description="Acidic residues" evidence="1">
    <location>
        <begin position="282"/>
        <end position="291"/>
    </location>
</feature>
<accession>A0A0R3X8H0</accession>
<evidence type="ECO:0000313" key="4">
    <source>
        <dbReference type="WBParaSite" id="TTAC_0000984501-mRNA-1"/>
    </source>
</evidence>
<evidence type="ECO:0000256" key="1">
    <source>
        <dbReference type="SAM" id="MobiDB-lite"/>
    </source>
</evidence>
<dbReference type="WBParaSite" id="TTAC_0000984501-mRNA-1">
    <property type="protein sequence ID" value="TTAC_0000984501-mRNA-1"/>
    <property type="gene ID" value="TTAC_0000984501"/>
</dbReference>